<gene>
    <name evidence="3" type="ORF">ACFOY2_21105</name>
</gene>
<evidence type="ECO:0000313" key="3">
    <source>
        <dbReference type="EMBL" id="MFC4009740.1"/>
    </source>
</evidence>
<dbReference type="Gene3D" id="3.40.50.261">
    <property type="entry name" value="Succinyl-CoA synthetase domains"/>
    <property type="match status" value="2"/>
</dbReference>
<feature type="domain" description="ATP-citrate synthase/succinyl-CoA ligase C-terminal" evidence="1">
    <location>
        <begin position="320"/>
        <end position="443"/>
    </location>
</feature>
<dbReference type="PANTHER" id="PTHR11117">
    <property type="entry name" value="SUCCINYL-COA LIGASE SUBUNIT ALPHA"/>
    <property type="match status" value="1"/>
</dbReference>
<comment type="caution">
    <text evidence="3">The sequence shown here is derived from an EMBL/GenBank/DDBJ whole genome shotgun (WGS) entry which is preliminary data.</text>
</comment>
<dbReference type="InterPro" id="IPR016102">
    <property type="entry name" value="Succinyl-CoA_synth-like"/>
</dbReference>
<dbReference type="SUPFAM" id="SSF52210">
    <property type="entry name" value="Succinyl-CoA synthetase domains"/>
    <property type="match status" value="2"/>
</dbReference>
<name>A0ABV8G6W8_9ACTN</name>
<keyword evidence="4" id="KW-1185">Reference proteome</keyword>
<accession>A0ABV8G6W8</accession>
<dbReference type="Pfam" id="PF00549">
    <property type="entry name" value="Ligase_CoA"/>
    <property type="match status" value="1"/>
</dbReference>
<protein>
    <submittedName>
        <fullName evidence="3">FdrA family protein</fullName>
    </submittedName>
</protein>
<sequence length="446" mass="45891">MSDELVLVRKGAYHDSVTLMRVSRALSDLPGVESAMVAMATELNVSILREMGFSLPEAGPGDLVIAVRGRDTKAAAAEAERQLTAFHPPAAPSGQPPLTTGSAARTPADLVLVSTPGEYAFFEALDAVYAGLPVMIFSDGVGLDQERRLKELAETRDVLVMGPDCGTASIAGVGLGFANVLSPGPVGVVAASGTGAQQVTSLLDWAGVGVSHVLGVGGRDLSAEVGGLSTLRALRMLDEDPATELIVLISKPPAPQVARVVREAVAGLATPVVEALLGSGAPDLTEATEQVLRALHRPVPEWPSWPGTARDAQKKTIKGVYSGGTLNVEAAMIAGPGDFVDYGDDVYTRGRAHPMIDPTLRAEALAHARAGDVVLMDVVLGHGADPDPAASLAHAVARTPATVVIALIGTAGDPQDLHRQAAAFRAAGAAVFTSNAQAARHARSLL</sequence>
<dbReference type="InterPro" id="IPR003781">
    <property type="entry name" value="CoA-bd"/>
</dbReference>
<dbReference type="InterPro" id="IPR005811">
    <property type="entry name" value="SUCC_ACL_C"/>
</dbReference>
<evidence type="ECO:0000259" key="2">
    <source>
        <dbReference type="Pfam" id="PF02629"/>
    </source>
</evidence>
<organism evidence="3 4">
    <name type="scientific">Nonomuraea purpurea</name>
    <dbReference type="NCBI Taxonomy" id="1849276"/>
    <lineage>
        <taxon>Bacteria</taxon>
        <taxon>Bacillati</taxon>
        <taxon>Actinomycetota</taxon>
        <taxon>Actinomycetes</taxon>
        <taxon>Streptosporangiales</taxon>
        <taxon>Streptosporangiaceae</taxon>
        <taxon>Nonomuraea</taxon>
    </lineage>
</organism>
<evidence type="ECO:0000313" key="4">
    <source>
        <dbReference type="Proteomes" id="UP001595851"/>
    </source>
</evidence>
<dbReference type="RefSeq" id="WP_379529762.1">
    <property type="nucleotide sequence ID" value="NZ_JBHSBI010000010.1"/>
</dbReference>
<dbReference type="Pfam" id="PF02629">
    <property type="entry name" value="CoA_binding"/>
    <property type="match status" value="1"/>
</dbReference>
<feature type="domain" description="CoA-binding" evidence="2">
    <location>
        <begin position="184"/>
        <end position="267"/>
    </location>
</feature>
<dbReference type="Gene3D" id="3.40.50.720">
    <property type="entry name" value="NAD(P)-binding Rossmann-like Domain"/>
    <property type="match status" value="1"/>
</dbReference>
<dbReference type="Proteomes" id="UP001595851">
    <property type="component" value="Unassembled WGS sequence"/>
</dbReference>
<dbReference type="EMBL" id="JBHSBI010000010">
    <property type="protein sequence ID" value="MFC4009740.1"/>
    <property type="molecule type" value="Genomic_DNA"/>
</dbReference>
<reference evidence="4" key="1">
    <citation type="journal article" date="2019" name="Int. J. Syst. Evol. Microbiol.">
        <title>The Global Catalogue of Microorganisms (GCM) 10K type strain sequencing project: providing services to taxonomists for standard genome sequencing and annotation.</title>
        <authorList>
            <consortium name="The Broad Institute Genomics Platform"/>
            <consortium name="The Broad Institute Genome Sequencing Center for Infectious Disease"/>
            <person name="Wu L."/>
            <person name="Ma J."/>
        </authorList>
    </citation>
    <scope>NUCLEOTIDE SEQUENCE [LARGE SCALE GENOMIC DNA]</scope>
    <source>
        <strain evidence="4">TBRC 1276</strain>
    </source>
</reference>
<proteinExistence type="predicted"/>
<evidence type="ECO:0000259" key="1">
    <source>
        <dbReference type="Pfam" id="PF00549"/>
    </source>
</evidence>
<dbReference type="PANTHER" id="PTHR11117:SF24">
    <property type="entry name" value="PROTEIN FDRA"/>
    <property type="match status" value="1"/>
</dbReference>